<gene>
    <name evidence="1" type="ORF">CSUNSWCD_615</name>
</gene>
<proteinExistence type="predicted"/>
<sequence>MLAISNKFNFILGAQNRRTEFCSNLATEHIKTVMCINLIVLLFCFK</sequence>
<dbReference type="EMBL" id="AMZQ01000010">
    <property type="protein sequence ID" value="EKU10814.1"/>
    <property type="molecule type" value="Genomic_DNA"/>
</dbReference>
<evidence type="ECO:0000313" key="1">
    <source>
        <dbReference type="EMBL" id="EKU10814.1"/>
    </source>
</evidence>
<reference evidence="1 2" key="1">
    <citation type="journal article" date="2013" name="Genome Announc.">
        <title>Genome Sequence of Campylobacter showae UNSWCD, Isolated from a Patient with Crohn's Disease.</title>
        <authorList>
            <person name="Tay A.P."/>
            <person name="Kaakoush N.O."/>
            <person name="Deshpande N.P."/>
            <person name="Chen Z."/>
            <person name="Mitchell H."/>
            <person name="Wilkins M.R."/>
        </authorList>
    </citation>
    <scope>NUCLEOTIDE SEQUENCE [LARGE SCALE GENOMIC DNA]</scope>
    <source>
        <strain evidence="1 2">CSUNSWCD</strain>
    </source>
</reference>
<dbReference type="AlphaFoldDB" id="M5IPA1"/>
<organism evidence="1 2">
    <name type="scientific">Campylobacter showae CSUNSWCD</name>
    <dbReference type="NCBI Taxonomy" id="1244083"/>
    <lineage>
        <taxon>Bacteria</taxon>
        <taxon>Pseudomonadati</taxon>
        <taxon>Campylobacterota</taxon>
        <taxon>Epsilonproteobacteria</taxon>
        <taxon>Campylobacterales</taxon>
        <taxon>Campylobacteraceae</taxon>
        <taxon>Campylobacter</taxon>
    </lineage>
</organism>
<protein>
    <submittedName>
        <fullName evidence="1">Uncharacterized protein</fullName>
    </submittedName>
</protein>
<evidence type="ECO:0000313" key="2">
    <source>
        <dbReference type="Proteomes" id="UP000011939"/>
    </source>
</evidence>
<accession>M5IPA1</accession>
<dbReference type="Proteomes" id="UP000011939">
    <property type="component" value="Unassembled WGS sequence"/>
</dbReference>
<comment type="caution">
    <text evidence="1">The sequence shown here is derived from an EMBL/GenBank/DDBJ whole genome shotgun (WGS) entry which is preliminary data.</text>
</comment>
<name>M5IPA1_9BACT</name>